<organism evidence="3 4">
    <name type="scientific">Rubrobacter xylanophilus</name>
    <dbReference type="NCBI Taxonomy" id="49319"/>
    <lineage>
        <taxon>Bacteria</taxon>
        <taxon>Bacillati</taxon>
        <taxon>Actinomycetota</taxon>
        <taxon>Rubrobacteria</taxon>
        <taxon>Rubrobacterales</taxon>
        <taxon>Rubrobacteraceae</taxon>
        <taxon>Rubrobacter</taxon>
    </lineage>
</organism>
<reference evidence="3" key="1">
    <citation type="journal article" date="2019" name="Microbiol. Resour. Announc.">
        <title>Complete Genome Sequence of Rubrobacter xylanophilus Strain AA3-22, Isolated from Arima Onsen in Japan.</title>
        <authorList>
            <person name="Tomariguchi N."/>
            <person name="Miyazaki K."/>
        </authorList>
    </citation>
    <scope>NUCLEOTIDE SEQUENCE [LARGE SCALE GENOMIC DNA]</scope>
    <source>
        <strain evidence="3">AA3-22</strain>
    </source>
</reference>
<dbReference type="AlphaFoldDB" id="A0A510HHL8"/>
<evidence type="ECO:0000256" key="1">
    <source>
        <dbReference type="SAM" id="Coils"/>
    </source>
</evidence>
<dbReference type="InterPro" id="IPR044894">
    <property type="entry name" value="TubC_N_sf"/>
</dbReference>
<keyword evidence="4" id="KW-1185">Reference proteome</keyword>
<dbReference type="Proteomes" id="UP000318065">
    <property type="component" value="Chromosome"/>
</dbReference>
<evidence type="ECO:0000313" key="4">
    <source>
        <dbReference type="Proteomes" id="UP000318065"/>
    </source>
</evidence>
<dbReference type="Gene3D" id="1.10.10.1830">
    <property type="entry name" value="Non-ribosomal peptide synthase, adenylation domain"/>
    <property type="match status" value="1"/>
</dbReference>
<feature type="coiled-coil region" evidence="1">
    <location>
        <begin position="34"/>
        <end position="65"/>
    </location>
</feature>
<sequence>MSAGTLLEELRERDIRLEADGLMLHVDAPAGAITEELRSALREHKRALIRLLERERRRLEEADRRGLIIKWSREPGYVSLHDPTTGEWHEIATSDCPPWVLEDARARRRRKGEKR</sequence>
<keyword evidence="1" id="KW-0175">Coiled coil</keyword>
<evidence type="ECO:0000313" key="3">
    <source>
        <dbReference type="EMBL" id="BBL79461.1"/>
    </source>
</evidence>
<dbReference type="InterPro" id="IPR041464">
    <property type="entry name" value="TubC_N"/>
</dbReference>
<dbReference type="Pfam" id="PF18563">
    <property type="entry name" value="TubC_N"/>
    <property type="match status" value="1"/>
</dbReference>
<evidence type="ECO:0000259" key="2">
    <source>
        <dbReference type="Pfam" id="PF18563"/>
    </source>
</evidence>
<gene>
    <name evidence="3" type="ORF">RxyAA322_13150</name>
</gene>
<dbReference type="EMBL" id="AP019791">
    <property type="protein sequence ID" value="BBL79461.1"/>
    <property type="molecule type" value="Genomic_DNA"/>
</dbReference>
<name>A0A510HHL8_9ACTN</name>
<feature type="domain" description="TubC N-terminal docking" evidence="2">
    <location>
        <begin position="6"/>
        <end position="53"/>
    </location>
</feature>
<accession>A0A510HHL8</accession>
<protein>
    <recommendedName>
        <fullName evidence="2">TubC N-terminal docking domain-containing protein</fullName>
    </recommendedName>
</protein>
<proteinExistence type="predicted"/>